<dbReference type="AlphaFoldDB" id="A0A2Z6M2P7"/>
<dbReference type="EMBL" id="DF973329">
    <property type="protein sequence ID" value="GAU26086.1"/>
    <property type="molecule type" value="Genomic_DNA"/>
</dbReference>
<protein>
    <submittedName>
        <fullName evidence="1">Uncharacterized protein</fullName>
    </submittedName>
</protein>
<keyword evidence="2" id="KW-1185">Reference proteome</keyword>
<evidence type="ECO:0000313" key="2">
    <source>
        <dbReference type="Proteomes" id="UP000242715"/>
    </source>
</evidence>
<evidence type="ECO:0000313" key="1">
    <source>
        <dbReference type="EMBL" id="GAU26086.1"/>
    </source>
</evidence>
<dbReference type="Proteomes" id="UP000242715">
    <property type="component" value="Unassembled WGS sequence"/>
</dbReference>
<proteinExistence type="predicted"/>
<name>A0A2Z6M2P7_TRISU</name>
<gene>
    <name evidence="1" type="ORF">TSUD_225490</name>
</gene>
<organism evidence="1 2">
    <name type="scientific">Trifolium subterraneum</name>
    <name type="common">Subterranean clover</name>
    <dbReference type="NCBI Taxonomy" id="3900"/>
    <lineage>
        <taxon>Eukaryota</taxon>
        <taxon>Viridiplantae</taxon>
        <taxon>Streptophyta</taxon>
        <taxon>Embryophyta</taxon>
        <taxon>Tracheophyta</taxon>
        <taxon>Spermatophyta</taxon>
        <taxon>Magnoliopsida</taxon>
        <taxon>eudicotyledons</taxon>
        <taxon>Gunneridae</taxon>
        <taxon>Pentapetalae</taxon>
        <taxon>rosids</taxon>
        <taxon>fabids</taxon>
        <taxon>Fabales</taxon>
        <taxon>Fabaceae</taxon>
        <taxon>Papilionoideae</taxon>
        <taxon>50 kb inversion clade</taxon>
        <taxon>NPAAA clade</taxon>
        <taxon>Hologalegina</taxon>
        <taxon>IRL clade</taxon>
        <taxon>Trifolieae</taxon>
        <taxon>Trifolium</taxon>
    </lineage>
</organism>
<reference evidence="2" key="1">
    <citation type="journal article" date="2017" name="Front. Plant Sci.">
        <title>Climate Clever Clovers: New Paradigm to Reduce the Environmental Footprint of Ruminants by Breeding Low Methanogenic Forages Utilizing Haplotype Variation.</title>
        <authorList>
            <person name="Kaur P."/>
            <person name="Appels R."/>
            <person name="Bayer P.E."/>
            <person name="Keeble-Gagnere G."/>
            <person name="Wang J."/>
            <person name="Hirakawa H."/>
            <person name="Shirasawa K."/>
            <person name="Vercoe P."/>
            <person name="Stefanova K."/>
            <person name="Durmic Z."/>
            <person name="Nichols P."/>
            <person name="Revell C."/>
            <person name="Isobe S.N."/>
            <person name="Edwards D."/>
            <person name="Erskine W."/>
        </authorList>
    </citation>
    <scope>NUCLEOTIDE SEQUENCE [LARGE SCALE GENOMIC DNA]</scope>
    <source>
        <strain evidence="2">cv. Daliak</strain>
    </source>
</reference>
<accession>A0A2Z6M2P7</accession>
<sequence length="96" mass="11494">MKEEGRKVIYLERRQKKFGGELVDGYLWMENNDVLTIEMITNYVLQSYRASNNVLRVKITAAPVKNIQERICFDNIMHHNLDHDTTAFDRKLWFYP</sequence>